<evidence type="ECO:0000256" key="2">
    <source>
        <dbReference type="ARBA" id="ARBA00005417"/>
    </source>
</evidence>
<dbReference type="InterPro" id="IPR013563">
    <property type="entry name" value="Oligopep_ABC_C"/>
</dbReference>
<dbReference type="FunFam" id="3.40.50.300:FF:000016">
    <property type="entry name" value="Oligopeptide ABC transporter ATP-binding component"/>
    <property type="match status" value="1"/>
</dbReference>
<keyword evidence="18" id="KW-1185">Reference proteome</keyword>
<evidence type="ECO:0000256" key="7">
    <source>
        <dbReference type="ARBA" id="ARBA00022840"/>
    </source>
</evidence>
<evidence type="ECO:0000256" key="13">
    <source>
        <dbReference type="ARBA" id="ARBA00039098"/>
    </source>
</evidence>
<dbReference type="SMART" id="SM00382">
    <property type="entry name" value="AAA"/>
    <property type="match status" value="1"/>
</dbReference>
<evidence type="ECO:0000256" key="5">
    <source>
        <dbReference type="ARBA" id="ARBA00022596"/>
    </source>
</evidence>
<keyword evidence="8" id="KW-1278">Translocase</keyword>
<dbReference type="InterPro" id="IPR050388">
    <property type="entry name" value="ABC_Ni/Peptide_Import"/>
</dbReference>
<keyword evidence="9" id="KW-0406">Ion transport</keyword>
<dbReference type="EC" id="7.2.2.11" evidence="13"/>
<evidence type="ECO:0000256" key="12">
    <source>
        <dbReference type="ARBA" id="ARBA00038669"/>
    </source>
</evidence>
<protein>
    <recommendedName>
        <fullName evidence="14">Nickel import system ATP-binding protein NikD</fullName>
        <ecNumber evidence="13">7.2.2.11</ecNumber>
    </recommendedName>
</protein>
<keyword evidence="11" id="KW-0472">Membrane</keyword>
<dbReference type="InterPro" id="IPR027417">
    <property type="entry name" value="P-loop_NTPase"/>
</dbReference>
<keyword evidence="6" id="KW-0547">Nucleotide-binding</keyword>
<feature type="domain" description="ABC transporter" evidence="16">
    <location>
        <begin position="6"/>
        <end position="253"/>
    </location>
</feature>
<evidence type="ECO:0000256" key="11">
    <source>
        <dbReference type="ARBA" id="ARBA00023136"/>
    </source>
</evidence>
<accession>A0A926EX92</accession>
<keyword evidence="4" id="KW-1003">Cell membrane</keyword>
<evidence type="ECO:0000256" key="4">
    <source>
        <dbReference type="ARBA" id="ARBA00022475"/>
    </source>
</evidence>
<dbReference type="InterPro" id="IPR017871">
    <property type="entry name" value="ABC_transporter-like_CS"/>
</dbReference>
<dbReference type="NCBIfam" id="TIGR01727">
    <property type="entry name" value="oligo_HPY"/>
    <property type="match status" value="1"/>
</dbReference>
<dbReference type="EMBL" id="JACRTK010000001">
    <property type="protein sequence ID" value="MBC8590003.1"/>
    <property type="molecule type" value="Genomic_DNA"/>
</dbReference>
<evidence type="ECO:0000256" key="6">
    <source>
        <dbReference type="ARBA" id="ARBA00022741"/>
    </source>
</evidence>
<dbReference type="InterPro" id="IPR003439">
    <property type="entry name" value="ABC_transporter-like_ATP-bd"/>
</dbReference>
<dbReference type="SUPFAM" id="SSF52540">
    <property type="entry name" value="P-loop containing nucleoside triphosphate hydrolases"/>
    <property type="match status" value="1"/>
</dbReference>
<comment type="catalytic activity">
    <reaction evidence="15">
        <text>Ni(2+)(out) + ATP + H2O = Ni(2+)(in) + ADP + phosphate + H(+)</text>
        <dbReference type="Rhea" id="RHEA:15557"/>
        <dbReference type="ChEBI" id="CHEBI:15377"/>
        <dbReference type="ChEBI" id="CHEBI:15378"/>
        <dbReference type="ChEBI" id="CHEBI:30616"/>
        <dbReference type="ChEBI" id="CHEBI:43474"/>
        <dbReference type="ChEBI" id="CHEBI:49786"/>
        <dbReference type="ChEBI" id="CHEBI:456216"/>
        <dbReference type="EC" id="7.2.2.11"/>
    </reaction>
    <physiologicalReaction direction="left-to-right" evidence="15">
        <dbReference type="Rhea" id="RHEA:15558"/>
    </physiologicalReaction>
</comment>
<dbReference type="PANTHER" id="PTHR43297">
    <property type="entry name" value="OLIGOPEPTIDE TRANSPORT ATP-BINDING PROTEIN APPD"/>
    <property type="match status" value="1"/>
</dbReference>
<dbReference type="Pfam" id="PF00005">
    <property type="entry name" value="ABC_tran"/>
    <property type="match status" value="1"/>
</dbReference>
<keyword evidence="3" id="KW-0813">Transport</keyword>
<evidence type="ECO:0000256" key="1">
    <source>
        <dbReference type="ARBA" id="ARBA00004202"/>
    </source>
</evidence>
<dbReference type="GO" id="GO:0016887">
    <property type="term" value="F:ATP hydrolysis activity"/>
    <property type="evidence" value="ECO:0007669"/>
    <property type="project" value="InterPro"/>
</dbReference>
<dbReference type="Gene3D" id="3.40.50.300">
    <property type="entry name" value="P-loop containing nucleotide triphosphate hydrolases"/>
    <property type="match status" value="1"/>
</dbReference>
<dbReference type="RefSeq" id="WP_249322792.1">
    <property type="nucleotide sequence ID" value="NZ_JACRTK010000001.1"/>
</dbReference>
<dbReference type="GO" id="GO:0015833">
    <property type="term" value="P:peptide transport"/>
    <property type="evidence" value="ECO:0007669"/>
    <property type="project" value="InterPro"/>
</dbReference>
<sequence length="323" mass="36493">MALLEIQNLNITYKTDKKEIRAVKDFSLNIDTKDSIGIVGESGSGKSTLAMGILKLLPKGTTKTTGKILFDGVDLLELTEEEFRKLRWKDISVVFQKSMNSLSPVHKIGFQMKDIYRVHEPDARDEEVRKRILELFRFVNLSDRVYNLYPHELSGGMMQRVSIALSLIYYPKLLILDEATTALDVVTQGQILDEIMKLEEALDLTRIMITHDISVVASSCKKVVVMYGGCLLESGYVYDVLVNPKHPYTQGLLNSFPDFIGEKKDLRGIPGSIPDLSLEYKSCIFTNRCKKAKSICFEKIPKIKTFPNEWNVACHLLGGFDGE</sequence>
<evidence type="ECO:0000256" key="8">
    <source>
        <dbReference type="ARBA" id="ARBA00022967"/>
    </source>
</evidence>
<comment type="caution">
    <text evidence="17">The sequence shown here is derived from an EMBL/GenBank/DDBJ whole genome shotgun (WGS) entry which is preliminary data.</text>
</comment>
<keyword evidence="7 17" id="KW-0067">ATP-binding</keyword>
<evidence type="ECO:0000313" key="17">
    <source>
        <dbReference type="EMBL" id="MBC8590003.1"/>
    </source>
</evidence>
<dbReference type="GO" id="GO:0005524">
    <property type="term" value="F:ATP binding"/>
    <property type="evidence" value="ECO:0007669"/>
    <property type="project" value="UniProtKB-KW"/>
</dbReference>
<evidence type="ECO:0000313" key="18">
    <source>
        <dbReference type="Proteomes" id="UP000601522"/>
    </source>
</evidence>
<proteinExistence type="inferred from homology"/>
<comment type="subunit">
    <text evidence="12">The complex is composed of two ATP-binding proteins (NikD and NikE), two transmembrane proteins (NikB and NikC) and a solute-binding protein (NikA).</text>
</comment>
<evidence type="ECO:0000256" key="3">
    <source>
        <dbReference type="ARBA" id="ARBA00022448"/>
    </source>
</evidence>
<evidence type="ECO:0000256" key="14">
    <source>
        <dbReference type="ARBA" id="ARBA00044143"/>
    </source>
</evidence>
<dbReference type="Pfam" id="PF08352">
    <property type="entry name" value="oligo_HPY"/>
    <property type="match status" value="1"/>
</dbReference>
<evidence type="ECO:0000256" key="9">
    <source>
        <dbReference type="ARBA" id="ARBA00023065"/>
    </source>
</evidence>
<organism evidence="17 18">
    <name type="scientific">Wansuia hejianensis</name>
    <dbReference type="NCBI Taxonomy" id="2763667"/>
    <lineage>
        <taxon>Bacteria</taxon>
        <taxon>Bacillati</taxon>
        <taxon>Bacillota</taxon>
        <taxon>Clostridia</taxon>
        <taxon>Lachnospirales</taxon>
        <taxon>Lachnospiraceae</taxon>
        <taxon>Wansuia</taxon>
    </lineage>
</organism>
<dbReference type="PANTHER" id="PTHR43297:SF13">
    <property type="entry name" value="NICKEL ABC TRANSPORTER, ATP-BINDING PROTEIN"/>
    <property type="match status" value="1"/>
</dbReference>
<dbReference type="CDD" id="cd03257">
    <property type="entry name" value="ABC_NikE_OppD_transporters"/>
    <property type="match status" value="1"/>
</dbReference>
<comment type="subcellular location">
    <subcellularLocation>
        <location evidence="1">Cell membrane</location>
        <topology evidence="1">Peripheral membrane protein</topology>
    </subcellularLocation>
</comment>
<keyword evidence="10" id="KW-0921">Nickel transport</keyword>
<dbReference type="InterPro" id="IPR003593">
    <property type="entry name" value="AAA+_ATPase"/>
</dbReference>
<dbReference type="PROSITE" id="PS50893">
    <property type="entry name" value="ABC_TRANSPORTER_2"/>
    <property type="match status" value="1"/>
</dbReference>
<dbReference type="AlphaFoldDB" id="A0A926EX92"/>
<evidence type="ECO:0000256" key="15">
    <source>
        <dbReference type="ARBA" id="ARBA00048610"/>
    </source>
</evidence>
<evidence type="ECO:0000259" key="16">
    <source>
        <dbReference type="PROSITE" id="PS50893"/>
    </source>
</evidence>
<evidence type="ECO:0000256" key="10">
    <source>
        <dbReference type="ARBA" id="ARBA00023112"/>
    </source>
</evidence>
<dbReference type="GO" id="GO:0015413">
    <property type="term" value="F:ABC-type nickel transporter activity"/>
    <property type="evidence" value="ECO:0007669"/>
    <property type="project" value="UniProtKB-EC"/>
</dbReference>
<name>A0A926EX92_9FIRM</name>
<dbReference type="Proteomes" id="UP000601522">
    <property type="component" value="Unassembled WGS sequence"/>
</dbReference>
<comment type="similarity">
    <text evidence="2">Belongs to the ABC transporter superfamily.</text>
</comment>
<keyword evidence="5" id="KW-0533">Nickel</keyword>
<dbReference type="GO" id="GO:0005886">
    <property type="term" value="C:plasma membrane"/>
    <property type="evidence" value="ECO:0007669"/>
    <property type="project" value="UniProtKB-SubCell"/>
</dbReference>
<gene>
    <name evidence="17" type="ORF">H8689_02465</name>
</gene>
<reference evidence="17 18" key="1">
    <citation type="submission" date="2020-08" db="EMBL/GenBank/DDBJ databases">
        <title>Genome public.</title>
        <authorList>
            <person name="Liu C."/>
            <person name="Sun Q."/>
        </authorList>
    </citation>
    <scope>NUCLEOTIDE SEQUENCE [LARGE SCALE GENOMIC DNA]</scope>
    <source>
        <strain evidence="17 18">NSJ-26</strain>
    </source>
</reference>
<dbReference type="PROSITE" id="PS00211">
    <property type="entry name" value="ABC_TRANSPORTER_1"/>
    <property type="match status" value="1"/>
</dbReference>